<accession>A0A0J9ERL9</accession>
<feature type="non-terminal residue" evidence="1">
    <location>
        <position position="60"/>
    </location>
</feature>
<organism evidence="1">
    <name type="scientific">Ajellomyces dermatitidis (strain ATCC 18188 / CBS 674.68)</name>
    <name type="common">Blastomyces dermatitidis</name>
    <dbReference type="NCBI Taxonomy" id="653446"/>
    <lineage>
        <taxon>Eukaryota</taxon>
        <taxon>Fungi</taxon>
        <taxon>Dikarya</taxon>
        <taxon>Ascomycota</taxon>
        <taxon>Pezizomycotina</taxon>
        <taxon>Eurotiomycetes</taxon>
        <taxon>Eurotiomycetidae</taxon>
        <taxon>Onygenales</taxon>
        <taxon>Ajellomycetaceae</taxon>
        <taxon>Blastomyces</taxon>
    </lineage>
</organism>
<dbReference type="AlphaFoldDB" id="A0A0J9ERL9"/>
<sequence>SVSEFEKTAAEKMNVNNIIKISDTEKNDNSTIVLIKRISTSFKYKTLSSIILKLLKHIQI</sequence>
<protein>
    <submittedName>
        <fullName evidence="1">Uncharacterized protein</fullName>
    </submittedName>
</protein>
<dbReference type="EMBL" id="GG749536">
    <property type="protein sequence ID" value="KMW68953.1"/>
    <property type="molecule type" value="Genomic_DNA"/>
</dbReference>
<dbReference type="Proteomes" id="UP000007802">
    <property type="component" value="Unassembled WGS sequence"/>
</dbReference>
<name>A0A0J9ERL9_AJEDA</name>
<evidence type="ECO:0000313" key="1">
    <source>
        <dbReference type="EMBL" id="KMW68953.1"/>
    </source>
</evidence>
<gene>
    <name evidence="1" type="ORF">BDDG_13159</name>
</gene>
<reference evidence="1" key="1">
    <citation type="submission" date="2010-03" db="EMBL/GenBank/DDBJ databases">
        <title>Annotation of Blastomyces dermatitidis strain ATCC 18188.</title>
        <authorList>
            <consortium name="The Broad Institute Genome Sequencing Platform"/>
            <consortium name="Broad Institute Genome Sequencing Center for Infectious Disease."/>
            <person name="Cuomo C."/>
            <person name="Klein B."/>
            <person name="Sullivan T."/>
            <person name="Heitman J."/>
            <person name="Young S."/>
            <person name="Zeng Q."/>
            <person name="Gargeya S."/>
            <person name="Alvarado L."/>
            <person name="Berlin A.M."/>
            <person name="Chapman S.B."/>
            <person name="Chen Z."/>
            <person name="Freedman E."/>
            <person name="Gellesch M."/>
            <person name="Goldberg J."/>
            <person name="Griggs A."/>
            <person name="Gujja S."/>
            <person name="Heilman E."/>
            <person name="Heiman D."/>
            <person name="Howarth C."/>
            <person name="Mehta T."/>
            <person name="Neiman D."/>
            <person name="Pearson M."/>
            <person name="Roberts A."/>
            <person name="Saif S."/>
            <person name="Shea T."/>
            <person name="Shenoy N."/>
            <person name="Sisk P."/>
            <person name="Stolte C."/>
            <person name="Sykes S."/>
            <person name="White J."/>
            <person name="Yandava C."/>
            <person name="Haas B."/>
            <person name="Nusbaum C."/>
            <person name="Birren B."/>
        </authorList>
    </citation>
    <scope>NUCLEOTIDE SEQUENCE</scope>
    <source>
        <strain evidence="1">ATCC 18188</strain>
    </source>
</reference>
<feature type="non-terminal residue" evidence="1">
    <location>
        <position position="1"/>
    </location>
</feature>
<dbReference type="OrthoDB" id="4190073at2759"/>
<proteinExistence type="predicted"/>